<comment type="caution">
    <text evidence="3">The sequence shown here is derived from an EMBL/GenBank/DDBJ whole genome shotgun (WGS) entry which is preliminary data.</text>
</comment>
<dbReference type="AlphaFoldDB" id="A0A9P4H4F3"/>
<feature type="compositionally biased region" description="Low complexity" evidence="1">
    <location>
        <begin position="394"/>
        <end position="411"/>
    </location>
</feature>
<sequence length="528" mass="58887">MEMPAPGVPSGQFDRDSSSPPEQQHFHLQLGLEGISEYSVEYPYDAKFDPNFDAFMNGFVDARDPSFQSFSSSTAVLKDDYVPLRLAAEPQSSTPMTTREMTSERPGRWTGDCPCRRARIALSLPLNCSGMVAENMSQVRRHIVRQHGYYLKHCPTCKEDVLSERIFERRHGLQNCRTPRRLKRGEAAKEEQWSLLYDKVEAMEREQPALQVNLSPPPSQSDSHIPESTSPVLAVAKDAIDQQSELGQTSTLPPVRDQNIAQFAAQELQRKPSVTVTTSGDSIIANDDVNGGDRITAMIESRDAVQPTPTLSSVSAPAEQSLSSLNSPQPEVATHSEEHLLSPYLHISSSTTKLLTQTTSPWCFHVPASTLLPTILPGFGSLFDRRSIENHTMTTPSTLMSTPLPSHTTSSIPCTDKNHWRTPASSGSAWDNFSGKYGKGNLARHFREKHSEVQLSQGKVCRVCDKSYNRSDAKRKHEWKKHRLHDSRPNKLQQLTSINRWLATSGEPQDVNRSTSASSCSQFQRRCS</sequence>
<feature type="region of interest" description="Disordered" evidence="1">
    <location>
        <begin position="394"/>
        <end position="417"/>
    </location>
</feature>
<feature type="compositionally biased region" description="Polar residues" evidence="1">
    <location>
        <begin position="307"/>
        <end position="329"/>
    </location>
</feature>
<dbReference type="PROSITE" id="PS00028">
    <property type="entry name" value="ZINC_FINGER_C2H2_1"/>
    <property type="match status" value="1"/>
</dbReference>
<evidence type="ECO:0000256" key="1">
    <source>
        <dbReference type="SAM" id="MobiDB-lite"/>
    </source>
</evidence>
<dbReference type="OrthoDB" id="8922241at2759"/>
<organism evidence="3 4">
    <name type="scientific">Setomelanomma holmii</name>
    <dbReference type="NCBI Taxonomy" id="210430"/>
    <lineage>
        <taxon>Eukaryota</taxon>
        <taxon>Fungi</taxon>
        <taxon>Dikarya</taxon>
        <taxon>Ascomycota</taxon>
        <taxon>Pezizomycotina</taxon>
        <taxon>Dothideomycetes</taxon>
        <taxon>Pleosporomycetidae</taxon>
        <taxon>Pleosporales</taxon>
        <taxon>Pleosporineae</taxon>
        <taxon>Phaeosphaeriaceae</taxon>
        <taxon>Setomelanomma</taxon>
    </lineage>
</organism>
<feature type="region of interest" description="Disordered" evidence="1">
    <location>
        <begin position="303"/>
        <end position="336"/>
    </location>
</feature>
<feature type="compositionally biased region" description="Basic residues" evidence="1">
    <location>
        <begin position="473"/>
        <end position="485"/>
    </location>
</feature>
<gene>
    <name evidence="3" type="ORF">EK21DRAFT_91600</name>
</gene>
<feature type="region of interest" description="Disordered" evidence="1">
    <location>
        <begin position="1"/>
        <end position="25"/>
    </location>
</feature>
<protein>
    <recommendedName>
        <fullName evidence="2">C2H2-type domain-containing protein</fullName>
    </recommendedName>
</protein>
<name>A0A9P4H4F3_9PLEO</name>
<evidence type="ECO:0000313" key="4">
    <source>
        <dbReference type="Proteomes" id="UP000799777"/>
    </source>
</evidence>
<evidence type="ECO:0000313" key="3">
    <source>
        <dbReference type="EMBL" id="KAF2027304.1"/>
    </source>
</evidence>
<feature type="domain" description="C2H2-type" evidence="2">
    <location>
        <begin position="461"/>
        <end position="482"/>
    </location>
</feature>
<evidence type="ECO:0000259" key="2">
    <source>
        <dbReference type="PROSITE" id="PS00028"/>
    </source>
</evidence>
<dbReference type="EMBL" id="ML978228">
    <property type="protein sequence ID" value="KAF2027304.1"/>
    <property type="molecule type" value="Genomic_DNA"/>
</dbReference>
<dbReference type="InterPro" id="IPR013087">
    <property type="entry name" value="Znf_C2H2_type"/>
</dbReference>
<keyword evidence="4" id="KW-1185">Reference proteome</keyword>
<accession>A0A9P4H4F3</accession>
<reference evidence="3" key="1">
    <citation type="journal article" date="2020" name="Stud. Mycol.">
        <title>101 Dothideomycetes genomes: a test case for predicting lifestyles and emergence of pathogens.</title>
        <authorList>
            <person name="Haridas S."/>
            <person name="Albert R."/>
            <person name="Binder M."/>
            <person name="Bloem J."/>
            <person name="Labutti K."/>
            <person name="Salamov A."/>
            <person name="Andreopoulos B."/>
            <person name="Baker S."/>
            <person name="Barry K."/>
            <person name="Bills G."/>
            <person name="Bluhm B."/>
            <person name="Cannon C."/>
            <person name="Castanera R."/>
            <person name="Culley D."/>
            <person name="Daum C."/>
            <person name="Ezra D."/>
            <person name="Gonzalez J."/>
            <person name="Henrissat B."/>
            <person name="Kuo A."/>
            <person name="Liang C."/>
            <person name="Lipzen A."/>
            <person name="Lutzoni F."/>
            <person name="Magnuson J."/>
            <person name="Mondo S."/>
            <person name="Nolan M."/>
            <person name="Ohm R."/>
            <person name="Pangilinan J."/>
            <person name="Park H.-J."/>
            <person name="Ramirez L."/>
            <person name="Alfaro M."/>
            <person name="Sun H."/>
            <person name="Tritt A."/>
            <person name="Yoshinaga Y."/>
            <person name="Zwiers L.-H."/>
            <person name="Turgeon B."/>
            <person name="Goodwin S."/>
            <person name="Spatafora J."/>
            <person name="Crous P."/>
            <person name="Grigoriev I."/>
        </authorList>
    </citation>
    <scope>NUCLEOTIDE SEQUENCE</scope>
    <source>
        <strain evidence="3">CBS 110217</strain>
    </source>
</reference>
<feature type="region of interest" description="Disordered" evidence="1">
    <location>
        <begin position="472"/>
        <end position="491"/>
    </location>
</feature>
<proteinExistence type="predicted"/>
<dbReference type="Proteomes" id="UP000799777">
    <property type="component" value="Unassembled WGS sequence"/>
</dbReference>